<feature type="domain" description="HTH marR-type" evidence="2">
    <location>
        <begin position="63"/>
        <end position="195"/>
    </location>
</feature>
<dbReference type="PANTHER" id="PTHR33164:SF43">
    <property type="entry name" value="HTH-TYPE TRANSCRIPTIONAL REPRESSOR YETL"/>
    <property type="match status" value="1"/>
</dbReference>
<dbReference type="SMART" id="SM00347">
    <property type="entry name" value="HTH_MARR"/>
    <property type="match status" value="1"/>
</dbReference>
<dbReference type="SUPFAM" id="SSF46785">
    <property type="entry name" value="Winged helix' DNA-binding domain"/>
    <property type="match status" value="1"/>
</dbReference>
<name>A0A1I4BWC8_9PSEU</name>
<dbReference type="Proteomes" id="UP000199025">
    <property type="component" value="Unassembled WGS sequence"/>
</dbReference>
<dbReference type="AlphaFoldDB" id="A0A1I4BWC8"/>
<organism evidence="3 4">
    <name type="scientific">Amycolatopsis sacchari</name>
    <dbReference type="NCBI Taxonomy" id="115433"/>
    <lineage>
        <taxon>Bacteria</taxon>
        <taxon>Bacillati</taxon>
        <taxon>Actinomycetota</taxon>
        <taxon>Actinomycetes</taxon>
        <taxon>Pseudonocardiales</taxon>
        <taxon>Pseudonocardiaceae</taxon>
        <taxon>Amycolatopsis</taxon>
    </lineage>
</organism>
<dbReference type="InterPro" id="IPR039422">
    <property type="entry name" value="MarR/SlyA-like"/>
</dbReference>
<evidence type="ECO:0000259" key="2">
    <source>
        <dbReference type="PROSITE" id="PS50995"/>
    </source>
</evidence>
<accession>A0A1I4BWC8</accession>
<dbReference type="Gene3D" id="1.10.10.10">
    <property type="entry name" value="Winged helix-like DNA-binding domain superfamily/Winged helix DNA-binding domain"/>
    <property type="match status" value="1"/>
</dbReference>
<dbReference type="InterPro" id="IPR036388">
    <property type="entry name" value="WH-like_DNA-bd_sf"/>
</dbReference>
<keyword evidence="3" id="KW-0238">DNA-binding</keyword>
<evidence type="ECO:0000313" key="3">
    <source>
        <dbReference type="EMBL" id="SFK72399.1"/>
    </source>
</evidence>
<proteinExistence type="predicted"/>
<keyword evidence="4" id="KW-1185">Reference proteome</keyword>
<dbReference type="Pfam" id="PF12802">
    <property type="entry name" value="MarR_2"/>
    <property type="match status" value="1"/>
</dbReference>
<dbReference type="PROSITE" id="PS50995">
    <property type="entry name" value="HTH_MARR_2"/>
    <property type="match status" value="1"/>
</dbReference>
<feature type="region of interest" description="Disordered" evidence="1">
    <location>
        <begin position="1"/>
        <end position="65"/>
    </location>
</feature>
<dbReference type="GO" id="GO:0003700">
    <property type="term" value="F:DNA-binding transcription factor activity"/>
    <property type="evidence" value="ECO:0007669"/>
    <property type="project" value="InterPro"/>
</dbReference>
<protein>
    <submittedName>
        <fullName evidence="3">DNA-binding transcriptional regulator, MarR family</fullName>
    </submittedName>
</protein>
<gene>
    <name evidence="3" type="ORF">SAMN05421835_13068</name>
</gene>
<dbReference type="EMBL" id="FORP01000030">
    <property type="protein sequence ID" value="SFK72399.1"/>
    <property type="molecule type" value="Genomic_DNA"/>
</dbReference>
<sequence length="197" mass="21376">MAASRKAGGRVVGEGVPASRRAGGRPGDGGTAGSRQAGDRPAAERAAASPSPEVPPVDEGMATWPTGRLLSTAARVVEQRWTDRLDEMGLSHAGLIVLHTLRGGPLSQRELARRCQVTDQTMSRTLHRLHRAEYLERVPDPTDGRRTVAHLTRKGRDACAEAERIARDDSSVIGPLGSDTAFRERLIDLIEHLQRKR</sequence>
<evidence type="ECO:0000313" key="4">
    <source>
        <dbReference type="Proteomes" id="UP000199025"/>
    </source>
</evidence>
<dbReference type="InterPro" id="IPR000835">
    <property type="entry name" value="HTH_MarR-typ"/>
</dbReference>
<dbReference type="STRING" id="115433.SAMN05421835_13068"/>
<dbReference type="GO" id="GO:0003677">
    <property type="term" value="F:DNA binding"/>
    <property type="evidence" value="ECO:0007669"/>
    <property type="project" value="UniProtKB-KW"/>
</dbReference>
<dbReference type="GO" id="GO:0006950">
    <property type="term" value="P:response to stress"/>
    <property type="evidence" value="ECO:0007669"/>
    <property type="project" value="TreeGrafter"/>
</dbReference>
<evidence type="ECO:0000256" key="1">
    <source>
        <dbReference type="SAM" id="MobiDB-lite"/>
    </source>
</evidence>
<reference evidence="3 4" key="1">
    <citation type="submission" date="2016-10" db="EMBL/GenBank/DDBJ databases">
        <authorList>
            <person name="de Groot N.N."/>
        </authorList>
    </citation>
    <scope>NUCLEOTIDE SEQUENCE [LARGE SCALE GENOMIC DNA]</scope>
    <source>
        <strain evidence="3 4">DSM 44468</strain>
    </source>
</reference>
<dbReference type="InterPro" id="IPR036390">
    <property type="entry name" value="WH_DNA-bd_sf"/>
</dbReference>
<dbReference type="PANTHER" id="PTHR33164">
    <property type="entry name" value="TRANSCRIPTIONAL REGULATOR, MARR FAMILY"/>
    <property type="match status" value="1"/>
</dbReference>